<name>A0A1I6FS58_9RHOB</name>
<evidence type="ECO:0000313" key="3">
    <source>
        <dbReference type="Proteomes" id="UP000199478"/>
    </source>
</evidence>
<accession>A0A1I6FS58</accession>
<keyword evidence="3" id="KW-1185">Reference proteome</keyword>
<dbReference type="Proteomes" id="UP000199478">
    <property type="component" value="Unassembled WGS sequence"/>
</dbReference>
<sequence>MTLMTFAAYEQQLKWVAFVLGVASTICVVQGYHLGAMLFSLPFCLIWMYCAWLRREPQLKYINMLFTALYIYGIGRYFWIAG</sequence>
<keyword evidence="1" id="KW-0472">Membrane</keyword>
<reference evidence="3" key="1">
    <citation type="submission" date="2016-10" db="EMBL/GenBank/DDBJ databases">
        <authorList>
            <person name="Varghese N."/>
            <person name="Submissions S."/>
        </authorList>
    </citation>
    <scope>NUCLEOTIDE SEQUENCE [LARGE SCALE GENOMIC DNA]</scope>
    <source>
        <strain evidence="3">DSM 26879</strain>
    </source>
</reference>
<feature type="transmembrane region" description="Helical" evidence="1">
    <location>
        <begin position="61"/>
        <end position="80"/>
    </location>
</feature>
<evidence type="ECO:0000256" key="1">
    <source>
        <dbReference type="SAM" id="Phobius"/>
    </source>
</evidence>
<keyword evidence="1" id="KW-0812">Transmembrane</keyword>
<protein>
    <recommendedName>
        <fullName evidence="4">Peptidase</fullName>
    </recommendedName>
</protein>
<feature type="transmembrane region" description="Helical" evidence="1">
    <location>
        <begin position="12"/>
        <end position="31"/>
    </location>
</feature>
<dbReference type="RefSeq" id="WP_207496836.1">
    <property type="nucleotide sequence ID" value="NZ_FOYP01000001.1"/>
</dbReference>
<evidence type="ECO:0000313" key="2">
    <source>
        <dbReference type="EMBL" id="SFR32728.1"/>
    </source>
</evidence>
<dbReference type="EMBL" id="FOYP01000001">
    <property type="protein sequence ID" value="SFR32728.1"/>
    <property type="molecule type" value="Genomic_DNA"/>
</dbReference>
<organism evidence="2 3">
    <name type="scientific">Yoonia tamlensis</name>
    <dbReference type="NCBI Taxonomy" id="390270"/>
    <lineage>
        <taxon>Bacteria</taxon>
        <taxon>Pseudomonadati</taxon>
        <taxon>Pseudomonadota</taxon>
        <taxon>Alphaproteobacteria</taxon>
        <taxon>Rhodobacterales</taxon>
        <taxon>Paracoccaceae</taxon>
        <taxon>Yoonia</taxon>
    </lineage>
</organism>
<proteinExistence type="predicted"/>
<gene>
    <name evidence="2" type="ORF">SAMN04488005_0363</name>
</gene>
<dbReference type="STRING" id="390270.SAMN04488005_0363"/>
<evidence type="ECO:0008006" key="4">
    <source>
        <dbReference type="Google" id="ProtNLM"/>
    </source>
</evidence>
<keyword evidence="1" id="KW-1133">Transmembrane helix</keyword>
<dbReference type="AlphaFoldDB" id="A0A1I6FS58"/>